<reference evidence="7" key="1">
    <citation type="journal article" date="2017" name="Genome Biol.">
        <title>Comparative genomics reveals high biological diversity and specific adaptations in the industrially and medically important fungal genus Aspergillus.</title>
        <authorList>
            <person name="de Vries R.P."/>
            <person name="Riley R."/>
            <person name="Wiebenga A."/>
            <person name="Aguilar-Osorio G."/>
            <person name="Amillis S."/>
            <person name="Uchima C.A."/>
            <person name="Anderluh G."/>
            <person name="Asadollahi M."/>
            <person name="Askin M."/>
            <person name="Barry K."/>
            <person name="Battaglia E."/>
            <person name="Bayram O."/>
            <person name="Benocci T."/>
            <person name="Braus-Stromeyer S.A."/>
            <person name="Caldana C."/>
            <person name="Canovas D."/>
            <person name="Cerqueira G.C."/>
            <person name="Chen F."/>
            <person name="Chen W."/>
            <person name="Choi C."/>
            <person name="Clum A."/>
            <person name="Dos Santos R.A."/>
            <person name="Damasio A.R."/>
            <person name="Diallinas G."/>
            <person name="Emri T."/>
            <person name="Fekete E."/>
            <person name="Flipphi M."/>
            <person name="Freyberg S."/>
            <person name="Gallo A."/>
            <person name="Gournas C."/>
            <person name="Habgood R."/>
            <person name="Hainaut M."/>
            <person name="Harispe M.L."/>
            <person name="Henrissat B."/>
            <person name="Hilden K.S."/>
            <person name="Hope R."/>
            <person name="Hossain A."/>
            <person name="Karabika E."/>
            <person name="Karaffa L."/>
            <person name="Karanyi Z."/>
            <person name="Krasevec N."/>
            <person name="Kuo A."/>
            <person name="Kusch H."/>
            <person name="LaButti K."/>
            <person name="Lagendijk E.L."/>
            <person name="Lapidus A."/>
            <person name="Levasseur A."/>
            <person name="Lindquist E."/>
            <person name="Lipzen A."/>
            <person name="Logrieco A.F."/>
            <person name="MacCabe A."/>
            <person name="Maekelae M.R."/>
            <person name="Malavazi I."/>
            <person name="Melin P."/>
            <person name="Meyer V."/>
            <person name="Mielnichuk N."/>
            <person name="Miskei M."/>
            <person name="Molnar A.P."/>
            <person name="Mule G."/>
            <person name="Ngan C.Y."/>
            <person name="Orejas M."/>
            <person name="Orosz E."/>
            <person name="Ouedraogo J.P."/>
            <person name="Overkamp K.M."/>
            <person name="Park H.-S."/>
            <person name="Perrone G."/>
            <person name="Piumi F."/>
            <person name="Punt P.J."/>
            <person name="Ram A.F."/>
            <person name="Ramon A."/>
            <person name="Rauscher S."/>
            <person name="Record E."/>
            <person name="Riano-Pachon D.M."/>
            <person name="Robert V."/>
            <person name="Roehrig J."/>
            <person name="Ruller R."/>
            <person name="Salamov A."/>
            <person name="Salih N.S."/>
            <person name="Samson R.A."/>
            <person name="Sandor E."/>
            <person name="Sanguinetti M."/>
            <person name="Schuetze T."/>
            <person name="Sepcic K."/>
            <person name="Shelest E."/>
            <person name="Sherlock G."/>
            <person name="Sophianopoulou V."/>
            <person name="Squina F.M."/>
            <person name="Sun H."/>
            <person name="Susca A."/>
            <person name="Todd R.B."/>
            <person name="Tsang A."/>
            <person name="Unkles S.E."/>
            <person name="van de Wiele N."/>
            <person name="van Rossen-Uffink D."/>
            <person name="Oliveira J.V."/>
            <person name="Vesth T.C."/>
            <person name="Visser J."/>
            <person name="Yu J.-H."/>
            <person name="Zhou M."/>
            <person name="Andersen M.R."/>
            <person name="Archer D.B."/>
            <person name="Baker S.E."/>
            <person name="Benoit I."/>
            <person name="Brakhage A.A."/>
            <person name="Braus G.H."/>
            <person name="Fischer R."/>
            <person name="Frisvad J.C."/>
            <person name="Goldman G.H."/>
            <person name="Houbraken J."/>
            <person name="Oakley B."/>
            <person name="Pocsi I."/>
            <person name="Scazzocchio C."/>
            <person name="Seiboth B."/>
            <person name="vanKuyk P.A."/>
            <person name="Wortman J."/>
            <person name="Dyer P.S."/>
            <person name="Grigoriev I.V."/>
        </authorList>
    </citation>
    <scope>NUCLEOTIDE SEQUENCE [LARGE SCALE GENOMIC DNA]</scope>
    <source>
        <strain evidence="7">CBS 583.65</strain>
    </source>
</reference>
<feature type="region of interest" description="Disordered" evidence="4">
    <location>
        <begin position="1"/>
        <end position="28"/>
    </location>
</feature>
<keyword evidence="2" id="KW-0285">Flavoprotein</keyword>
<dbReference type="InterPro" id="IPR002563">
    <property type="entry name" value="Flavin_Rdtase-like_dom"/>
</dbReference>
<evidence type="ECO:0000313" key="6">
    <source>
        <dbReference type="EMBL" id="OJJ05024.1"/>
    </source>
</evidence>
<dbReference type="PANTHER" id="PTHR43567">
    <property type="entry name" value="FLAVOREDOXIN-RELATED-RELATED"/>
    <property type="match status" value="1"/>
</dbReference>
<dbReference type="InterPro" id="IPR012349">
    <property type="entry name" value="Split_barrel_FMN-bd"/>
</dbReference>
<evidence type="ECO:0000256" key="3">
    <source>
        <dbReference type="ARBA" id="ARBA00038054"/>
    </source>
</evidence>
<organism evidence="6 7">
    <name type="scientific">Aspergillus versicolor CBS 583.65</name>
    <dbReference type="NCBI Taxonomy" id="1036611"/>
    <lineage>
        <taxon>Eukaryota</taxon>
        <taxon>Fungi</taxon>
        <taxon>Dikarya</taxon>
        <taxon>Ascomycota</taxon>
        <taxon>Pezizomycotina</taxon>
        <taxon>Eurotiomycetes</taxon>
        <taxon>Eurotiomycetidae</taxon>
        <taxon>Eurotiales</taxon>
        <taxon>Aspergillaceae</taxon>
        <taxon>Aspergillus</taxon>
        <taxon>Aspergillus subgen. Nidulantes</taxon>
    </lineage>
</organism>
<keyword evidence="7" id="KW-1185">Reference proteome</keyword>
<sequence length="221" mass="24462">MPRKRKASPITESPSSSKKSEQDNNNTKYLFEPYPPSKVYRLIEPGPVLLVSTGSLAESTYNLMTIGFHMMLQHDSPPLISACIGPWNTSFEALKESGECVLAIPDARIAQKVVDIGNCDGDEVDKWEAFGMGALPAASVKAPLVSAGDDGIIANVECVVVDRSIVKKYRMWVLKVVKAWVSPGFRETGRMFHHRGDGTFSVDGEVLDLQDRMVKWKEFQD</sequence>
<dbReference type="VEuPathDB" id="FungiDB:ASPVEDRAFT_829571"/>
<dbReference type="RefSeq" id="XP_040670786.1">
    <property type="nucleotide sequence ID" value="XM_040817294.1"/>
</dbReference>
<gene>
    <name evidence="6" type="ORF">ASPVEDRAFT_829571</name>
</gene>
<name>A0A1L9PU08_ASPVE</name>
<feature type="compositionally biased region" description="Polar residues" evidence="4">
    <location>
        <begin position="10"/>
        <end position="28"/>
    </location>
</feature>
<comment type="similarity">
    <text evidence="3">Belongs to the flavoredoxin family.</text>
</comment>
<dbReference type="Proteomes" id="UP000184073">
    <property type="component" value="Unassembled WGS sequence"/>
</dbReference>
<proteinExistence type="inferred from homology"/>
<dbReference type="GeneID" id="63732805"/>
<feature type="domain" description="Flavin reductase like" evidence="5">
    <location>
        <begin position="41"/>
        <end position="199"/>
    </location>
</feature>
<dbReference type="SUPFAM" id="SSF50475">
    <property type="entry name" value="FMN-binding split barrel"/>
    <property type="match status" value="1"/>
</dbReference>
<evidence type="ECO:0000256" key="4">
    <source>
        <dbReference type="SAM" id="MobiDB-lite"/>
    </source>
</evidence>
<dbReference type="AlphaFoldDB" id="A0A1L9PU08"/>
<dbReference type="SMART" id="SM00903">
    <property type="entry name" value="Flavin_Reduct"/>
    <property type="match status" value="1"/>
</dbReference>
<dbReference type="EMBL" id="KV878132">
    <property type="protein sequence ID" value="OJJ05024.1"/>
    <property type="molecule type" value="Genomic_DNA"/>
</dbReference>
<dbReference type="OrthoDB" id="2145000at2759"/>
<dbReference type="Pfam" id="PF01613">
    <property type="entry name" value="Flavin_Reduct"/>
    <property type="match status" value="1"/>
</dbReference>
<accession>A0A1L9PU08</accession>
<evidence type="ECO:0000313" key="7">
    <source>
        <dbReference type="Proteomes" id="UP000184073"/>
    </source>
</evidence>
<evidence type="ECO:0000256" key="2">
    <source>
        <dbReference type="ARBA" id="ARBA00022630"/>
    </source>
</evidence>
<dbReference type="Gene3D" id="2.30.110.10">
    <property type="entry name" value="Electron Transport, Fmn-binding Protein, Chain A"/>
    <property type="match status" value="1"/>
</dbReference>
<dbReference type="PANTHER" id="PTHR43567:SF1">
    <property type="entry name" value="FLAVOREDOXIN"/>
    <property type="match status" value="1"/>
</dbReference>
<evidence type="ECO:0000259" key="5">
    <source>
        <dbReference type="SMART" id="SM00903"/>
    </source>
</evidence>
<dbReference type="InterPro" id="IPR052174">
    <property type="entry name" value="Flavoredoxin"/>
</dbReference>
<dbReference type="GO" id="GO:0010181">
    <property type="term" value="F:FMN binding"/>
    <property type="evidence" value="ECO:0007669"/>
    <property type="project" value="InterPro"/>
</dbReference>
<protein>
    <recommendedName>
        <fullName evidence="5">Flavin reductase like domain-containing protein</fullName>
    </recommendedName>
</protein>
<evidence type="ECO:0000256" key="1">
    <source>
        <dbReference type="ARBA" id="ARBA00001917"/>
    </source>
</evidence>
<comment type="cofactor">
    <cofactor evidence="1">
        <name>FMN</name>
        <dbReference type="ChEBI" id="CHEBI:58210"/>
    </cofactor>
</comment>